<dbReference type="Proteomes" id="UP001147760">
    <property type="component" value="Unassembled WGS sequence"/>
</dbReference>
<dbReference type="OrthoDB" id="1911848at2759"/>
<dbReference type="InterPro" id="IPR029498">
    <property type="entry name" value="HeLo_dom"/>
</dbReference>
<feature type="region of interest" description="Disordered" evidence="1">
    <location>
        <begin position="246"/>
        <end position="268"/>
    </location>
</feature>
<dbReference type="EMBL" id="JAPWDO010000007">
    <property type="protein sequence ID" value="KAJ5462446.1"/>
    <property type="molecule type" value="Genomic_DNA"/>
</dbReference>
<accession>A0A9W9WI07</accession>
<proteinExistence type="predicted"/>
<organism evidence="3 4">
    <name type="scientific">Penicillium desertorum</name>
    <dbReference type="NCBI Taxonomy" id="1303715"/>
    <lineage>
        <taxon>Eukaryota</taxon>
        <taxon>Fungi</taxon>
        <taxon>Dikarya</taxon>
        <taxon>Ascomycota</taxon>
        <taxon>Pezizomycotina</taxon>
        <taxon>Eurotiomycetes</taxon>
        <taxon>Eurotiomycetidae</taxon>
        <taxon>Eurotiales</taxon>
        <taxon>Aspergillaceae</taxon>
        <taxon>Penicillium</taxon>
    </lineage>
</organism>
<reference evidence="3" key="1">
    <citation type="submission" date="2022-12" db="EMBL/GenBank/DDBJ databases">
        <authorList>
            <person name="Petersen C."/>
        </authorList>
    </citation>
    <scope>NUCLEOTIDE SEQUENCE</scope>
    <source>
        <strain evidence="3">IBT 17660</strain>
    </source>
</reference>
<comment type="caution">
    <text evidence="3">The sequence shown here is derived from an EMBL/GenBank/DDBJ whole genome shotgun (WGS) entry which is preliminary data.</text>
</comment>
<protein>
    <recommendedName>
        <fullName evidence="2">Prion-inhibition and propagation HeLo domain-containing protein</fullName>
    </recommendedName>
</protein>
<feature type="domain" description="Prion-inhibition and propagation HeLo" evidence="2">
    <location>
        <begin position="5"/>
        <end position="209"/>
    </location>
</feature>
<sequence length="399" mass="44311">MDPVSIVSLSFEVFAICVQGFVLLSKAQNLGKDASFLVTRLSLQEYRFLQWAEIVGIDDPDRAIDPRLNQVQANQLMGQLQMMLGKENIRKRYNLELVEQEGMEDAEKIVDSTEEPHSILSSTVSDKRRADILYRAKLIQSKNCLPKRLWWAGVDKNRLETLISKVQHIVQGLWDILNPIQQTSMDKSIQEILSKVIDMSNDVKALRELRTALESSSGDVAGNGAFPLAASARVKAVAIALHDNKDTNQETSVQNATTAGDQPGQQFGPQPIARTLLQGDLTCVKQTEDATRSVARYKGKPVLIEHKPVPANYKSKLKHRVVDLTTLLSTQTHPEFLTLRCIGFFEDQRGFSLVYNYPDSFDSTFNTSNTSEPPPCPNISSRSAESSPPVPSAESLCAP</sequence>
<dbReference type="InterPro" id="IPR038305">
    <property type="entry name" value="HeLo_sf"/>
</dbReference>
<dbReference type="AlphaFoldDB" id="A0A9W9WI07"/>
<name>A0A9W9WI07_9EURO</name>
<dbReference type="Gene3D" id="1.20.120.1020">
    <property type="entry name" value="Prion-inhibition and propagation, HeLo domain"/>
    <property type="match status" value="1"/>
</dbReference>
<evidence type="ECO:0000256" key="1">
    <source>
        <dbReference type="SAM" id="MobiDB-lite"/>
    </source>
</evidence>
<dbReference type="Pfam" id="PF14479">
    <property type="entry name" value="HeLo"/>
    <property type="match status" value="1"/>
</dbReference>
<keyword evidence="4" id="KW-1185">Reference proteome</keyword>
<dbReference type="PANTHER" id="PTHR37542">
    <property type="entry name" value="HELO DOMAIN-CONTAINING PROTEIN-RELATED"/>
    <property type="match status" value="1"/>
</dbReference>
<gene>
    <name evidence="3" type="ORF">N7530_010651</name>
</gene>
<dbReference type="PANTHER" id="PTHR37542:SF1">
    <property type="entry name" value="PRION-INHIBITION AND PROPAGATION HELO DOMAIN-CONTAINING PROTEIN"/>
    <property type="match status" value="1"/>
</dbReference>
<evidence type="ECO:0000313" key="4">
    <source>
        <dbReference type="Proteomes" id="UP001147760"/>
    </source>
</evidence>
<feature type="region of interest" description="Disordered" evidence="1">
    <location>
        <begin position="366"/>
        <end position="399"/>
    </location>
</feature>
<evidence type="ECO:0000313" key="3">
    <source>
        <dbReference type="EMBL" id="KAJ5462446.1"/>
    </source>
</evidence>
<feature type="compositionally biased region" description="Low complexity" evidence="1">
    <location>
        <begin position="380"/>
        <end position="399"/>
    </location>
</feature>
<feature type="compositionally biased region" description="Polar residues" evidence="1">
    <location>
        <begin position="249"/>
        <end position="259"/>
    </location>
</feature>
<reference evidence="3" key="2">
    <citation type="journal article" date="2023" name="IMA Fungus">
        <title>Comparative genomic study of the Penicillium genus elucidates a diverse pangenome and 15 lateral gene transfer events.</title>
        <authorList>
            <person name="Petersen C."/>
            <person name="Sorensen T."/>
            <person name="Nielsen M.R."/>
            <person name="Sondergaard T.E."/>
            <person name="Sorensen J.L."/>
            <person name="Fitzpatrick D.A."/>
            <person name="Frisvad J.C."/>
            <person name="Nielsen K.L."/>
        </authorList>
    </citation>
    <scope>NUCLEOTIDE SEQUENCE</scope>
    <source>
        <strain evidence="3">IBT 17660</strain>
    </source>
</reference>
<evidence type="ECO:0000259" key="2">
    <source>
        <dbReference type="Pfam" id="PF14479"/>
    </source>
</evidence>